<dbReference type="InterPro" id="IPR023153">
    <property type="entry name" value="DarP_sf"/>
</dbReference>
<dbReference type="SUPFAM" id="SSF158710">
    <property type="entry name" value="PSPTO4464-like"/>
    <property type="match status" value="1"/>
</dbReference>
<organism evidence="6 7">
    <name type="scientific">Gallibacterium genomosp. 1</name>
    <dbReference type="NCBI Taxonomy" id="155515"/>
    <lineage>
        <taxon>Bacteria</taxon>
        <taxon>Pseudomonadati</taxon>
        <taxon>Pseudomonadota</taxon>
        <taxon>Gammaproteobacteria</taxon>
        <taxon>Pasteurellales</taxon>
        <taxon>Pasteurellaceae</taxon>
        <taxon>Gallibacterium</taxon>
    </lineage>
</organism>
<keyword evidence="3 5" id="KW-0699">rRNA-binding</keyword>
<evidence type="ECO:0000313" key="6">
    <source>
        <dbReference type="EMBL" id="KGQ38218.1"/>
    </source>
</evidence>
<evidence type="ECO:0000256" key="5">
    <source>
        <dbReference type="HAMAP-Rule" id="MF_00765"/>
    </source>
</evidence>
<sequence length="177" mass="21024">MRHRNKDIEWQQEEDEEEIIWVSKSEIKRDAEALKKMGEKIVALSDSALSQIPLDEQLTDAVNLARKLTRESYRRQIQFIGKLLRQRDIEPLQVALDKLENKHNQQQILLHKIEAYREALLKNGDETINQLLNDYPTLERQKLRTLIRNALKEKEKNAPPKSYREIYQYLKAHILDV</sequence>
<dbReference type="InterPro" id="IPR006839">
    <property type="entry name" value="DarP"/>
</dbReference>
<dbReference type="Proteomes" id="UP000030539">
    <property type="component" value="Unassembled WGS sequence"/>
</dbReference>
<keyword evidence="4 5" id="KW-0694">RNA-binding</keyword>
<dbReference type="PANTHER" id="PTHR38101">
    <property type="entry name" value="UPF0307 PROTEIN YJGA"/>
    <property type="match status" value="1"/>
</dbReference>
<dbReference type="PANTHER" id="PTHR38101:SF1">
    <property type="entry name" value="UPF0307 PROTEIN YJGA"/>
    <property type="match status" value="1"/>
</dbReference>
<comment type="function">
    <text evidence="5">Member of a network of 50S ribosomal subunit biogenesis factors which assembles along the 30S-50S interface, preventing incorrect 23S rRNA structures from forming. Promotes peptidyl transferase center (PTC) maturation.</text>
</comment>
<comment type="caution">
    <text evidence="6">The sequence shown here is derived from an EMBL/GenBank/DDBJ whole genome shotgun (WGS) entry which is preliminary data.</text>
</comment>
<gene>
    <name evidence="5" type="primary">darP</name>
    <name evidence="6" type="ORF">JP36_03515</name>
</gene>
<dbReference type="NCBIfam" id="NF003593">
    <property type="entry name" value="PRK05255.1-1"/>
    <property type="match status" value="1"/>
</dbReference>
<reference evidence="6 7" key="1">
    <citation type="submission" date="2014-08" db="EMBL/GenBank/DDBJ databases">
        <title>Chaperone-usher fimbriae in a diverse selection of Gallibacterium genomes.</title>
        <authorList>
            <person name="Kudirkiene E."/>
            <person name="Bager R.J."/>
            <person name="Johnson T.J."/>
            <person name="Bojesen A.M."/>
        </authorList>
    </citation>
    <scope>NUCLEOTIDE SEQUENCE [LARGE SCALE GENOMIC DNA]</scope>
    <source>
        <strain evidence="6 7">CCM5974</strain>
    </source>
</reference>
<comment type="subcellular location">
    <subcellularLocation>
        <location evidence="5">Cytoplasm</location>
    </subcellularLocation>
    <text evidence="5">Associates with late stage pre-50S ribosomal subunits.</text>
</comment>
<proteinExistence type="inferred from homology"/>
<evidence type="ECO:0000313" key="7">
    <source>
        <dbReference type="Proteomes" id="UP000030539"/>
    </source>
</evidence>
<keyword evidence="1 5" id="KW-0963">Cytoplasm</keyword>
<protein>
    <recommendedName>
        <fullName evidence="5">Dual-action ribosomal maturation protein DarP</fullName>
    </recommendedName>
    <alternativeName>
        <fullName evidence="5">Large ribosomal subunit assembly factor DarP</fullName>
    </alternativeName>
</protein>
<dbReference type="GO" id="GO:0005829">
    <property type="term" value="C:cytosol"/>
    <property type="evidence" value="ECO:0007669"/>
    <property type="project" value="TreeGrafter"/>
</dbReference>
<dbReference type="GO" id="GO:0019843">
    <property type="term" value="F:rRNA binding"/>
    <property type="evidence" value="ECO:0007669"/>
    <property type="project" value="UniProtKB-UniRule"/>
</dbReference>
<evidence type="ECO:0000256" key="2">
    <source>
        <dbReference type="ARBA" id="ARBA00022517"/>
    </source>
</evidence>
<evidence type="ECO:0000256" key="3">
    <source>
        <dbReference type="ARBA" id="ARBA00022730"/>
    </source>
</evidence>
<dbReference type="PIRSF" id="PIRSF016183">
    <property type="entry name" value="UCP016183"/>
    <property type="match status" value="1"/>
</dbReference>
<dbReference type="CDD" id="cd16331">
    <property type="entry name" value="YjgA-like"/>
    <property type="match status" value="1"/>
</dbReference>
<comment type="similarity">
    <text evidence="5">Belongs to the DarP family.</text>
</comment>
<accession>A0A0A2Y0P5</accession>
<dbReference type="EMBL" id="JPXX01000009">
    <property type="protein sequence ID" value="KGQ38218.1"/>
    <property type="molecule type" value="Genomic_DNA"/>
</dbReference>
<dbReference type="Gene3D" id="1.10.60.30">
    <property type="entry name" value="PSPTO4464-like domains"/>
    <property type="match status" value="2"/>
</dbReference>
<dbReference type="GO" id="GO:1902626">
    <property type="term" value="P:assembly of large subunit precursor of preribosome"/>
    <property type="evidence" value="ECO:0007669"/>
    <property type="project" value="UniProtKB-UniRule"/>
</dbReference>
<evidence type="ECO:0000256" key="1">
    <source>
        <dbReference type="ARBA" id="ARBA00022490"/>
    </source>
</evidence>
<keyword evidence="2 5" id="KW-0690">Ribosome biogenesis</keyword>
<dbReference type="eggNOG" id="COG3028">
    <property type="taxonomic scope" value="Bacteria"/>
</dbReference>
<dbReference type="HAMAP" id="MF_00765">
    <property type="entry name" value="DarP"/>
    <property type="match status" value="1"/>
</dbReference>
<dbReference type="AlphaFoldDB" id="A0A0A2Y0P5"/>
<dbReference type="Pfam" id="PF04751">
    <property type="entry name" value="DarP"/>
    <property type="match status" value="1"/>
</dbReference>
<dbReference type="GO" id="GO:0043022">
    <property type="term" value="F:ribosome binding"/>
    <property type="evidence" value="ECO:0007669"/>
    <property type="project" value="UniProtKB-UniRule"/>
</dbReference>
<dbReference type="STRING" id="155515.JP36_03515"/>
<evidence type="ECO:0000256" key="4">
    <source>
        <dbReference type="ARBA" id="ARBA00022884"/>
    </source>
</evidence>
<name>A0A0A2Y0P5_9PAST</name>